<evidence type="ECO:0000256" key="2">
    <source>
        <dbReference type="SAM" id="Phobius"/>
    </source>
</evidence>
<dbReference type="GO" id="GO:0015074">
    <property type="term" value="P:DNA integration"/>
    <property type="evidence" value="ECO:0007669"/>
    <property type="project" value="InterPro"/>
</dbReference>
<organism evidence="4 5">
    <name type="scientific">Porphyra umbilicalis</name>
    <name type="common">Purple laver</name>
    <name type="synonym">Red alga</name>
    <dbReference type="NCBI Taxonomy" id="2786"/>
    <lineage>
        <taxon>Eukaryota</taxon>
        <taxon>Rhodophyta</taxon>
        <taxon>Bangiophyceae</taxon>
        <taxon>Bangiales</taxon>
        <taxon>Bangiaceae</taxon>
        <taxon>Porphyra</taxon>
    </lineage>
</organism>
<dbReference type="Gene3D" id="3.30.420.10">
    <property type="entry name" value="Ribonuclease H-like superfamily/Ribonuclease H"/>
    <property type="match status" value="1"/>
</dbReference>
<evidence type="ECO:0000313" key="4">
    <source>
        <dbReference type="EMBL" id="OSX76666.1"/>
    </source>
</evidence>
<proteinExistence type="predicted"/>
<keyword evidence="2" id="KW-0812">Transmembrane</keyword>
<feature type="domain" description="Integrase catalytic" evidence="3">
    <location>
        <begin position="283"/>
        <end position="444"/>
    </location>
</feature>
<dbReference type="AlphaFoldDB" id="A0A1X6P7C2"/>
<feature type="transmembrane region" description="Helical" evidence="2">
    <location>
        <begin position="158"/>
        <end position="180"/>
    </location>
</feature>
<name>A0A1X6P7C2_PORUM</name>
<sequence>MSDFVAKGMSEKAALDERFKVVERVSKKVPKGVVSDQHRANFLRSAVLGPQCAKQPLSGFGAGAVGFQDLRPPPKPNIEEDPNSVVLLTTTEEFQGACLDTGAQRTVIGRPQAGAYLASIRKNIRLDKAKDPRRFRLRGSDYDTIGAVSIRLPVANDYFLLLVVNVIALNVPFLLGLYTLDLHRMYVNNVTNRLVCVSEGVAVPLVRKFGHIYLDWGSEILYTFPELQRIHKHFYHAKPERLYSLMRRAKDKQATPETLRQLEDVTVACDVCQRFSKEPSRFRVAMPAEDIRFNRRVMADVMTLAKTSVLHVVDRDTLFSAAVFLRDTVSSKAVWEAFLRCWVTVYAGYPEQLHLDQGTNFQSSEWRQMMRDAGIEALDSGVESHNTLGVGERYHAMLRHIFRLIRGSHPSISDDLTLALAVWAMNQTAGPAGISPQALVLGIQPRMPVKPVNLPGHRERCQAIAEARSEILKLVAQARLSKALRQRVFKAAGSEVRPGARVLVYREDPKQWEGPYVVEGSDGKLLWLNVKDRLKLFSIDKVKVYKPPITRADDAGDDNSSSPPTAHDLAGTTCTAAPADSTAPIGSSRADRPGEGTSADGSETTAGAASTSVPNAGDGVIAAKALVADISRRVGGIARHDARGYQDEQDAASAIFITEVLKTGDPRASTPEMEVAKWAEVDGLKRRRA</sequence>
<dbReference type="SUPFAM" id="SSF53098">
    <property type="entry name" value="Ribonuclease H-like"/>
    <property type="match status" value="1"/>
</dbReference>
<dbReference type="OrthoDB" id="5664at2759"/>
<feature type="region of interest" description="Disordered" evidence="1">
    <location>
        <begin position="549"/>
        <end position="615"/>
    </location>
</feature>
<dbReference type="PANTHER" id="PTHR37984:SF5">
    <property type="entry name" value="PROTEIN NYNRIN-LIKE"/>
    <property type="match status" value="1"/>
</dbReference>
<dbReference type="InterPro" id="IPR001584">
    <property type="entry name" value="Integrase_cat-core"/>
</dbReference>
<dbReference type="InterPro" id="IPR050951">
    <property type="entry name" value="Retrovirus_Pol_polyprotein"/>
</dbReference>
<dbReference type="GO" id="GO:0003676">
    <property type="term" value="F:nucleic acid binding"/>
    <property type="evidence" value="ECO:0007669"/>
    <property type="project" value="InterPro"/>
</dbReference>
<dbReference type="PROSITE" id="PS50994">
    <property type="entry name" value="INTEGRASE"/>
    <property type="match status" value="1"/>
</dbReference>
<accession>A0A1X6P7C2</accession>
<dbReference type="PANTHER" id="PTHR37984">
    <property type="entry name" value="PROTEIN CBG26694"/>
    <property type="match status" value="1"/>
</dbReference>
<dbReference type="InterPro" id="IPR012337">
    <property type="entry name" value="RNaseH-like_sf"/>
</dbReference>
<keyword evidence="2" id="KW-0472">Membrane</keyword>
<dbReference type="EMBL" id="KV918859">
    <property type="protein sequence ID" value="OSX76666.1"/>
    <property type="molecule type" value="Genomic_DNA"/>
</dbReference>
<dbReference type="InterPro" id="IPR036397">
    <property type="entry name" value="RNaseH_sf"/>
</dbReference>
<evidence type="ECO:0000313" key="5">
    <source>
        <dbReference type="Proteomes" id="UP000218209"/>
    </source>
</evidence>
<feature type="compositionally biased region" description="Polar residues" evidence="1">
    <location>
        <begin position="599"/>
        <end position="614"/>
    </location>
</feature>
<keyword evidence="2" id="KW-1133">Transmembrane helix</keyword>
<keyword evidence="5" id="KW-1185">Reference proteome</keyword>
<evidence type="ECO:0000259" key="3">
    <source>
        <dbReference type="PROSITE" id="PS50994"/>
    </source>
</evidence>
<evidence type="ECO:0000256" key="1">
    <source>
        <dbReference type="SAM" id="MobiDB-lite"/>
    </source>
</evidence>
<dbReference type="Proteomes" id="UP000218209">
    <property type="component" value="Unassembled WGS sequence"/>
</dbReference>
<gene>
    <name evidence="4" type="ORF">BU14_0180s0013</name>
</gene>
<reference evidence="4 5" key="1">
    <citation type="submission" date="2017-03" db="EMBL/GenBank/DDBJ databases">
        <title>WGS assembly of Porphyra umbilicalis.</title>
        <authorList>
            <person name="Brawley S.H."/>
            <person name="Blouin N.A."/>
            <person name="Ficko-Blean E."/>
            <person name="Wheeler G.L."/>
            <person name="Lohr M."/>
            <person name="Goodson H.V."/>
            <person name="Jenkins J.W."/>
            <person name="Blaby-Haas C.E."/>
            <person name="Helliwell K.E."/>
            <person name="Chan C."/>
            <person name="Marriage T."/>
            <person name="Bhattacharya D."/>
            <person name="Klein A.S."/>
            <person name="Badis Y."/>
            <person name="Brodie J."/>
            <person name="Cao Y."/>
            <person name="Collen J."/>
            <person name="Dittami S.M."/>
            <person name="Gachon C.M."/>
            <person name="Green B.R."/>
            <person name="Karpowicz S."/>
            <person name="Kim J.W."/>
            <person name="Kudahl U."/>
            <person name="Lin S."/>
            <person name="Michel G."/>
            <person name="Mittag M."/>
            <person name="Olson B.J."/>
            <person name="Pangilinan J."/>
            <person name="Peng Y."/>
            <person name="Qiu H."/>
            <person name="Shu S."/>
            <person name="Singer J.T."/>
            <person name="Smith A.G."/>
            <person name="Sprecher B.N."/>
            <person name="Wagner V."/>
            <person name="Wang W."/>
            <person name="Wang Z.-Y."/>
            <person name="Yan J."/>
            <person name="Yarish C."/>
            <person name="Zoeuner-Riek S."/>
            <person name="Zhuang Y."/>
            <person name="Zou Y."/>
            <person name="Lindquist E.A."/>
            <person name="Grimwood J."/>
            <person name="Barry K."/>
            <person name="Rokhsar D.S."/>
            <person name="Schmutz J."/>
            <person name="Stiller J.W."/>
            <person name="Grossman A.R."/>
            <person name="Prochnik S.E."/>
        </authorList>
    </citation>
    <scope>NUCLEOTIDE SEQUENCE [LARGE SCALE GENOMIC DNA]</scope>
    <source>
        <strain evidence="4">4086291</strain>
    </source>
</reference>
<protein>
    <recommendedName>
        <fullName evidence="3">Integrase catalytic domain-containing protein</fullName>
    </recommendedName>
</protein>